<protein>
    <submittedName>
        <fullName evidence="2">Putative transcriptional regulator</fullName>
    </submittedName>
</protein>
<accession>A0A2C8F7F4</accession>
<dbReference type="InterPro" id="IPR029063">
    <property type="entry name" value="SAM-dependent_MTases_sf"/>
</dbReference>
<name>A0A2C8F7F4_9BACT</name>
<dbReference type="AlphaFoldDB" id="A0A2C8F7F4"/>
<dbReference type="GO" id="GO:0006355">
    <property type="term" value="P:regulation of DNA-templated transcription"/>
    <property type="evidence" value="ECO:0007669"/>
    <property type="project" value="UniProtKB-ARBA"/>
</dbReference>
<proteinExistence type="predicted"/>
<dbReference type="SUPFAM" id="SSF46785">
    <property type="entry name" value="Winged helix' DNA-binding domain"/>
    <property type="match status" value="1"/>
</dbReference>
<dbReference type="Pfam" id="PF13412">
    <property type="entry name" value="HTH_24"/>
    <property type="match status" value="1"/>
</dbReference>
<dbReference type="Gene3D" id="1.10.10.10">
    <property type="entry name" value="Winged helix-like DNA-binding domain superfamily/Winged helix DNA-binding domain"/>
    <property type="match status" value="1"/>
</dbReference>
<evidence type="ECO:0000259" key="1">
    <source>
        <dbReference type="Pfam" id="PF08484"/>
    </source>
</evidence>
<dbReference type="Pfam" id="PF08484">
    <property type="entry name" value="Methyltransf_14"/>
    <property type="match status" value="1"/>
</dbReference>
<dbReference type="InterPro" id="IPR036390">
    <property type="entry name" value="WH_DNA-bd_sf"/>
</dbReference>
<evidence type="ECO:0000313" key="3">
    <source>
        <dbReference type="Proteomes" id="UP000219215"/>
    </source>
</evidence>
<organism evidence="2 3">
    <name type="scientific">Pseudodesulfovibrio profundus</name>
    <dbReference type="NCBI Taxonomy" id="57320"/>
    <lineage>
        <taxon>Bacteria</taxon>
        <taxon>Pseudomonadati</taxon>
        <taxon>Thermodesulfobacteriota</taxon>
        <taxon>Desulfovibrionia</taxon>
        <taxon>Desulfovibrionales</taxon>
        <taxon>Desulfovibrionaceae</taxon>
    </lineage>
</organism>
<gene>
    <name evidence="2" type="ORF">DPRO_1431</name>
</gene>
<dbReference type="CDD" id="cd00090">
    <property type="entry name" value="HTH_ARSR"/>
    <property type="match status" value="1"/>
</dbReference>
<dbReference type="KEGG" id="pprf:DPRO_1431"/>
<dbReference type="Gene3D" id="3.40.50.720">
    <property type="entry name" value="NAD(P)-binding Rossmann-like Domain"/>
    <property type="match status" value="1"/>
</dbReference>
<dbReference type="SUPFAM" id="SSF53335">
    <property type="entry name" value="S-adenosyl-L-methionine-dependent methyltransferases"/>
    <property type="match status" value="1"/>
</dbReference>
<feature type="domain" description="C-methyltransferase" evidence="1">
    <location>
        <begin position="111"/>
        <end position="216"/>
    </location>
</feature>
<dbReference type="Proteomes" id="UP000219215">
    <property type="component" value="Chromosome DPRO"/>
</dbReference>
<dbReference type="InterPro" id="IPR013691">
    <property type="entry name" value="MeTrfase_14"/>
</dbReference>
<keyword evidence="3" id="KW-1185">Reference proteome</keyword>
<sequence length="218" mass="24569">MDIMPELVANGNKGMLITDGLYLKPSKSTRVLAILEALTRDSGLSQFELGRRLNLSGAMVNQYLKQLQSEGLVEFMPVNGKSYRYTLTDAGHQSRRQMFSDYSSETVRLYTTIKDFVVNRLSSFLMEGKVRLALFGASETCEVVLSALRDTDFHIMALLDNDTTKQGQLFHGHVVSAPHVIDQVECDAVVITSFGKQDEIFEQLKPYSEKRGFQIVRF</sequence>
<evidence type="ECO:0000313" key="2">
    <source>
        <dbReference type="EMBL" id="SOB58325.1"/>
    </source>
</evidence>
<dbReference type="EMBL" id="LT907975">
    <property type="protein sequence ID" value="SOB58325.1"/>
    <property type="molecule type" value="Genomic_DNA"/>
</dbReference>
<reference evidence="3" key="1">
    <citation type="submission" date="2017-09" db="EMBL/GenBank/DDBJ databases">
        <authorList>
            <person name="Regsiter A."/>
            <person name="William W."/>
        </authorList>
    </citation>
    <scope>NUCLEOTIDE SEQUENCE [LARGE SCALE GENOMIC DNA]</scope>
    <source>
        <strain evidence="3">500-1</strain>
    </source>
</reference>
<dbReference type="InterPro" id="IPR011991">
    <property type="entry name" value="ArsR-like_HTH"/>
</dbReference>
<dbReference type="InterPro" id="IPR036388">
    <property type="entry name" value="WH-like_DNA-bd_sf"/>
</dbReference>